<dbReference type="Pfam" id="PF01433">
    <property type="entry name" value="Peptidase_M1"/>
    <property type="match status" value="1"/>
</dbReference>
<dbReference type="InterPro" id="IPR027268">
    <property type="entry name" value="Peptidase_M4/M1_CTD_sf"/>
</dbReference>
<dbReference type="InterPro" id="IPR012779">
    <property type="entry name" value="Peptidase_M1_pepN"/>
</dbReference>
<feature type="domain" description="Aminopeptidase N-like N-terminal" evidence="16">
    <location>
        <begin position="124"/>
        <end position="194"/>
    </location>
</feature>
<evidence type="ECO:0000256" key="8">
    <source>
        <dbReference type="ARBA" id="ARBA00022723"/>
    </source>
</evidence>
<dbReference type="Gene3D" id="1.25.50.10">
    <property type="entry name" value="Peptidase M1, alanyl aminopeptidase, C-terminal domain"/>
    <property type="match status" value="1"/>
</dbReference>
<protein>
    <recommendedName>
        <fullName evidence="5 12">Aminopeptidase N</fullName>
        <ecNumber evidence="4 12">3.4.11.2</ecNumber>
    </recommendedName>
</protein>
<dbReference type="Pfam" id="PF11940">
    <property type="entry name" value="DUF3458"/>
    <property type="match status" value="1"/>
</dbReference>
<dbReference type="GO" id="GO:0016285">
    <property type="term" value="F:alanyl aminopeptidase activity"/>
    <property type="evidence" value="ECO:0007669"/>
    <property type="project" value="UniProtKB-EC"/>
</dbReference>
<feature type="domain" description="Peptidase M1 membrane alanine aminopeptidase" evidence="13">
    <location>
        <begin position="234"/>
        <end position="444"/>
    </location>
</feature>
<dbReference type="SUPFAM" id="SSF63737">
    <property type="entry name" value="Leukotriene A4 hydrolase N-terminal domain"/>
    <property type="match status" value="1"/>
</dbReference>
<dbReference type="FunFam" id="2.60.40.1840:FF:000001">
    <property type="entry name" value="Aminopeptidase N"/>
    <property type="match status" value="1"/>
</dbReference>
<keyword evidence="11" id="KW-0482">Metalloprotease</keyword>
<dbReference type="RefSeq" id="WP_123106230.1">
    <property type="nucleotide sequence ID" value="NZ_CP127527.1"/>
</dbReference>
<dbReference type="OrthoDB" id="5287110at2"/>
<evidence type="ECO:0000256" key="4">
    <source>
        <dbReference type="ARBA" id="ARBA00012564"/>
    </source>
</evidence>
<name>A0A3M8QS45_9PROT</name>
<dbReference type="Gene3D" id="2.60.40.1840">
    <property type="match status" value="1"/>
</dbReference>
<evidence type="ECO:0000313" key="17">
    <source>
        <dbReference type="EMBL" id="RNF57794.1"/>
    </source>
</evidence>
<dbReference type="SUPFAM" id="SSF55486">
    <property type="entry name" value="Metalloproteases ('zincins'), catalytic domain"/>
    <property type="match status" value="1"/>
</dbReference>
<organism evidence="17">
    <name type="scientific">Acidithiobacillus sulfuriphilus</name>
    <dbReference type="NCBI Taxonomy" id="1867749"/>
    <lineage>
        <taxon>Bacteria</taxon>
        <taxon>Pseudomonadati</taxon>
        <taxon>Pseudomonadota</taxon>
        <taxon>Acidithiobacillia</taxon>
        <taxon>Acidithiobacillales</taxon>
        <taxon>Acidithiobacillaceae</taxon>
        <taxon>Acidithiobacillus</taxon>
    </lineage>
</organism>
<evidence type="ECO:0000256" key="3">
    <source>
        <dbReference type="ARBA" id="ARBA00010136"/>
    </source>
</evidence>
<dbReference type="InterPro" id="IPR037144">
    <property type="entry name" value="Peptidase_M1_pepN_C_sf"/>
</dbReference>
<dbReference type="GO" id="GO:0008237">
    <property type="term" value="F:metallopeptidase activity"/>
    <property type="evidence" value="ECO:0007669"/>
    <property type="project" value="UniProtKB-UniRule"/>
</dbReference>
<dbReference type="InterPro" id="IPR038438">
    <property type="entry name" value="PepN_Ig-like_sf"/>
</dbReference>
<evidence type="ECO:0000256" key="9">
    <source>
        <dbReference type="ARBA" id="ARBA00022801"/>
    </source>
</evidence>
<dbReference type="CDD" id="cd09600">
    <property type="entry name" value="M1_APN"/>
    <property type="match status" value="1"/>
</dbReference>
<dbReference type="Gene3D" id="1.10.390.10">
    <property type="entry name" value="Neutral Protease Domain 2"/>
    <property type="match status" value="1"/>
</dbReference>
<dbReference type="Gene3D" id="2.60.40.1730">
    <property type="entry name" value="tricorn interacting facor f3 domain"/>
    <property type="match status" value="1"/>
</dbReference>
<dbReference type="EC" id="3.4.11.2" evidence="4 12"/>
<evidence type="ECO:0000256" key="2">
    <source>
        <dbReference type="ARBA" id="ARBA00001947"/>
    </source>
</evidence>
<dbReference type="NCBIfam" id="TIGR02414">
    <property type="entry name" value="pepN_proteo"/>
    <property type="match status" value="1"/>
</dbReference>
<reference evidence="17" key="1">
    <citation type="submission" date="2018-10" db="EMBL/GenBank/DDBJ databases">
        <title>Acidithiobacillus sulfuriphilus sp. nov.: an extremely acidophilic sulfur-oxidizing chemolithotroph isolated from a neutral pH environment.</title>
        <authorList>
            <person name="Falagan C."/>
            <person name="Moya-Beltran A."/>
            <person name="Quatrini R."/>
            <person name="Johnson D.B."/>
        </authorList>
    </citation>
    <scope>NUCLEOTIDE SEQUENCE [LARGE SCALE GENOMIC DNA]</scope>
    <source>
        <strain evidence="17">CJ-2</strain>
    </source>
</reference>
<dbReference type="EMBL" id="RIZI01000195">
    <property type="protein sequence ID" value="RNF57794.1"/>
    <property type="molecule type" value="Genomic_DNA"/>
</dbReference>
<dbReference type="Pfam" id="PF17900">
    <property type="entry name" value="Peptidase_M1_N"/>
    <property type="match status" value="1"/>
</dbReference>
<dbReference type="InterPro" id="IPR045357">
    <property type="entry name" value="Aminopeptidase_N-like_N"/>
</dbReference>
<evidence type="ECO:0000259" key="15">
    <source>
        <dbReference type="Pfam" id="PF17432"/>
    </source>
</evidence>
<feature type="domain" description="Peptidase M1 alanyl aminopeptidase Ig-like fold" evidence="14">
    <location>
        <begin position="452"/>
        <end position="555"/>
    </location>
</feature>
<dbReference type="GO" id="GO:0008270">
    <property type="term" value="F:zinc ion binding"/>
    <property type="evidence" value="ECO:0007669"/>
    <property type="project" value="InterPro"/>
</dbReference>
<accession>A0A3M8QS45</accession>
<keyword evidence="8" id="KW-0479">Metal-binding</keyword>
<feature type="domain" description="Peptidase M1 alanyl aminopeptidase C-terminal" evidence="15">
    <location>
        <begin position="560"/>
        <end position="877"/>
    </location>
</feature>
<dbReference type="InterPro" id="IPR001930">
    <property type="entry name" value="Peptidase_M1"/>
</dbReference>
<evidence type="ECO:0000259" key="13">
    <source>
        <dbReference type="Pfam" id="PF01433"/>
    </source>
</evidence>
<dbReference type="Gene3D" id="3.30.2010.30">
    <property type="match status" value="1"/>
</dbReference>
<keyword evidence="9" id="KW-0378">Hydrolase</keyword>
<evidence type="ECO:0000256" key="12">
    <source>
        <dbReference type="NCBIfam" id="TIGR02414"/>
    </source>
</evidence>
<dbReference type="PRINTS" id="PR00756">
    <property type="entry name" value="ALADIPTASE"/>
</dbReference>
<dbReference type="PANTHER" id="PTHR46322:SF1">
    <property type="entry name" value="PUROMYCIN-SENSITIVE AMINOPEPTIDASE"/>
    <property type="match status" value="1"/>
</dbReference>
<sequence>MIAPARSPAPLVIHREDYRPPRFVVDAVDLDIQLDPELTQVRARLHLRRQSEADDQPLRLCGEGLALLEIRQDGQTLPKDQYRLEEGALLLLHPPRDFVLETLVQIRPIANTALSGLYFANGHFITQCEAEGFRRITYYLDRPDVLARFGVTLHAEQGPHPVLLANGNRIAAGQEAHGRHWVRWEDPFPKPCYLFALVAGDLGCVRDHFRTASGREVALEIYVEAHHLDACAQAMDALQRAMAWDERVYGREYDLDRYMIVATDTFNMGAMENKGLNIFNSKYVLARPETATDTDYQGIESVIAHEYFHNWTGNRVTLRDWFQLSLKEGLTVFRDQEFSADENSRGVQRIGDVRRLRAAQFPEDAGPLAHPVRPDAYIEINNFYTATVYEKGAEVVRMIHTVLGAAAFRQGMDLYFARHDGQAVTIEDFLAAMEGATGRDLAAFRLWYSQAGTPVVHAAGRYDPAQRRYSLTLRQEAAPTPGQPEKRPLPIPVRMALFSPAGQAMPLRGQEEDGAGDRERILMLDTAEQTWIFTEVSEPPIPSLLRGFSAPVRLEMGFGDAQRAFLASHDDDPFNRWEAMQGLALQALLAAIDQSHGAGVLPELLHGALAAVLSDAQMDPAYRAELLTLPSEDYVGEQMAVIDVEGIHCAREALRRAMGSAFGEQWAADYESLAFPYSRDGVSSGRRRLRNLALAYLLASDASYLDRTRQQYRQADNMTDHLAAFSLLVHQPDADVSDILADFYQRWQQHPLVIDKWFAIQASAPRPDTLAKAQALLQHPAFDWRTPNRVRALLGSLGANATVFHAADGSGYAFLAAQIRHLDELNPQIAARLATPLSRWQRYDAQRQGLMRQALEDLAGKANLSRDLGEVLEKSLKLA</sequence>
<evidence type="ECO:0000256" key="6">
    <source>
        <dbReference type="ARBA" id="ARBA00022438"/>
    </source>
</evidence>
<dbReference type="Pfam" id="PF17432">
    <property type="entry name" value="DUF3458_C"/>
    <property type="match status" value="1"/>
</dbReference>
<dbReference type="InterPro" id="IPR042097">
    <property type="entry name" value="Aminopeptidase_N-like_N_sf"/>
</dbReference>
<comment type="catalytic activity">
    <reaction evidence="1">
        <text>Release of an N-terminal amino acid, Xaa-|-Yaa- from a peptide, amide or arylamide. Xaa is preferably Ala, but may be most amino acids including Pro (slow action). When a terminal hydrophobic residue is followed by a prolyl residue, the two may be released as an intact Xaa-Pro dipeptide.</text>
        <dbReference type="EC" id="3.4.11.2"/>
    </reaction>
</comment>
<dbReference type="AlphaFoldDB" id="A0A3M8QS45"/>
<keyword evidence="7" id="KW-0645">Protease</keyword>
<comment type="cofactor">
    <cofactor evidence="2">
        <name>Zn(2+)</name>
        <dbReference type="ChEBI" id="CHEBI:29105"/>
    </cofactor>
</comment>
<keyword evidence="6 17" id="KW-0031">Aminopeptidase</keyword>
<dbReference type="GO" id="GO:0006508">
    <property type="term" value="P:proteolysis"/>
    <property type="evidence" value="ECO:0007669"/>
    <property type="project" value="UniProtKB-UniRule"/>
</dbReference>
<proteinExistence type="inferred from homology"/>
<evidence type="ECO:0000256" key="10">
    <source>
        <dbReference type="ARBA" id="ARBA00022833"/>
    </source>
</evidence>
<evidence type="ECO:0000259" key="16">
    <source>
        <dbReference type="Pfam" id="PF17900"/>
    </source>
</evidence>
<dbReference type="InterPro" id="IPR014782">
    <property type="entry name" value="Peptidase_M1_dom"/>
</dbReference>
<comment type="similarity">
    <text evidence="3">Belongs to the peptidase M1 family.</text>
</comment>
<evidence type="ECO:0000256" key="5">
    <source>
        <dbReference type="ARBA" id="ARBA00015611"/>
    </source>
</evidence>
<evidence type="ECO:0000256" key="7">
    <source>
        <dbReference type="ARBA" id="ARBA00022670"/>
    </source>
</evidence>
<dbReference type="PANTHER" id="PTHR46322">
    <property type="entry name" value="PUROMYCIN-SENSITIVE AMINOPEPTIDASE"/>
    <property type="match status" value="1"/>
</dbReference>
<dbReference type="FunFam" id="3.30.2010.30:FF:000002">
    <property type="entry name" value="Putative aminopeptidase N"/>
    <property type="match status" value="1"/>
</dbReference>
<evidence type="ECO:0000256" key="1">
    <source>
        <dbReference type="ARBA" id="ARBA00000098"/>
    </source>
</evidence>
<evidence type="ECO:0000259" key="14">
    <source>
        <dbReference type="Pfam" id="PF11940"/>
    </source>
</evidence>
<dbReference type="InterPro" id="IPR035414">
    <property type="entry name" value="Peptidase_M1_pepN_Ig-like"/>
</dbReference>
<dbReference type="InterPro" id="IPR024601">
    <property type="entry name" value="Peptidase_M1_pepN_C"/>
</dbReference>
<comment type="caution">
    <text evidence="17">The sequence shown here is derived from an EMBL/GenBank/DDBJ whole genome shotgun (WGS) entry which is preliminary data.</text>
</comment>
<dbReference type="FunFam" id="1.10.390.10:FF:000002">
    <property type="entry name" value="Aminopeptidase N"/>
    <property type="match status" value="1"/>
</dbReference>
<evidence type="ECO:0000256" key="11">
    <source>
        <dbReference type="ARBA" id="ARBA00023049"/>
    </source>
</evidence>
<gene>
    <name evidence="17" type="ORF">EC580_14310</name>
</gene>
<keyword evidence="10" id="KW-0862">Zinc</keyword>